<feature type="region of interest" description="Disordered" evidence="1">
    <location>
        <begin position="392"/>
        <end position="414"/>
    </location>
</feature>
<evidence type="ECO:0008006" key="4">
    <source>
        <dbReference type="Google" id="ProtNLM"/>
    </source>
</evidence>
<accession>A0AAV9URM2</accession>
<feature type="compositionally biased region" description="Acidic residues" evidence="1">
    <location>
        <begin position="396"/>
        <end position="414"/>
    </location>
</feature>
<dbReference type="AlphaFoldDB" id="A0AAV9URM2"/>
<protein>
    <recommendedName>
        <fullName evidence="4">F-box domain-containing protein</fullName>
    </recommendedName>
</protein>
<evidence type="ECO:0000313" key="3">
    <source>
        <dbReference type="Proteomes" id="UP001375240"/>
    </source>
</evidence>
<sequence length="414" mass="46451">MKTGIHLAPCVPEDRCEAAVPAVPHIPNEILERVFRELSNDGSAPGCGLDSPENRRNVFNARLVSRRFNDVAMWAHLRKLTVTSGFFPRDFDARNPDSGIRLPDDDDSSLDEFVVFGPNGLFDLRRSDFFCRLTKRQYEVIHTLTIEAACTIGSADPKTAAEMHTEIASTALEATNLEVLTINCHGQLRMDSPRDGLGTYFGVLNLTLPRYKERDDIEGTDWPPPKPVRKTGVKSDEPVFPKLRELRITGKSGSTFLSTEGLSDLVHFIHRHRATLEKVILENIAIKVQFISTRPDFAADRANALTMWSKVKEDILERFTTKGVLRRLEFNRVLYIIVRDGPVPDPLEHKTHTTVHWIDWPYETDVVLTSKAIGDGFTADGYHVVCGCQTPRVESDSEDEPSDAPADEGVDQLM</sequence>
<dbReference type="Proteomes" id="UP001375240">
    <property type="component" value="Unassembled WGS sequence"/>
</dbReference>
<evidence type="ECO:0000256" key="1">
    <source>
        <dbReference type="SAM" id="MobiDB-lite"/>
    </source>
</evidence>
<gene>
    <name evidence="2" type="ORF">TWF696_007334</name>
</gene>
<keyword evidence="3" id="KW-1185">Reference proteome</keyword>
<name>A0AAV9URM2_9PEZI</name>
<dbReference type="EMBL" id="JAVHNQ010000005">
    <property type="protein sequence ID" value="KAK6347262.1"/>
    <property type="molecule type" value="Genomic_DNA"/>
</dbReference>
<organism evidence="2 3">
    <name type="scientific">Orbilia brochopaga</name>
    <dbReference type="NCBI Taxonomy" id="3140254"/>
    <lineage>
        <taxon>Eukaryota</taxon>
        <taxon>Fungi</taxon>
        <taxon>Dikarya</taxon>
        <taxon>Ascomycota</taxon>
        <taxon>Pezizomycotina</taxon>
        <taxon>Orbiliomycetes</taxon>
        <taxon>Orbiliales</taxon>
        <taxon>Orbiliaceae</taxon>
        <taxon>Orbilia</taxon>
    </lineage>
</organism>
<feature type="region of interest" description="Disordered" evidence="1">
    <location>
        <begin position="215"/>
        <end position="234"/>
    </location>
</feature>
<reference evidence="2 3" key="1">
    <citation type="submission" date="2019-10" db="EMBL/GenBank/DDBJ databases">
        <authorList>
            <person name="Palmer J.M."/>
        </authorList>
    </citation>
    <scope>NUCLEOTIDE SEQUENCE [LARGE SCALE GENOMIC DNA]</scope>
    <source>
        <strain evidence="2 3">TWF696</strain>
    </source>
</reference>
<comment type="caution">
    <text evidence="2">The sequence shown here is derived from an EMBL/GenBank/DDBJ whole genome shotgun (WGS) entry which is preliminary data.</text>
</comment>
<evidence type="ECO:0000313" key="2">
    <source>
        <dbReference type="EMBL" id="KAK6347262.1"/>
    </source>
</evidence>
<proteinExistence type="predicted"/>